<feature type="compositionally biased region" description="Polar residues" evidence="1">
    <location>
        <begin position="1"/>
        <end position="16"/>
    </location>
</feature>
<dbReference type="STRING" id="31246.A0A183PP78"/>
<protein>
    <submittedName>
        <fullName evidence="2">Uncharacterized protein</fullName>
    </submittedName>
</protein>
<evidence type="ECO:0000313" key="3">
    <source>
        <dbReference type="Proteomes" id="UP000269396"/>
    </source>
</evidence>
<dbReference type="Proteomes" id="UP000269396">
    <property type="component" value="Unassembled WGS sequence"/>
</dbReference>
<organism evidence="2 3">
    <name type="scientific">Schistosoma mattheei</name>
    <dbReference type="NCBI Taxonomy" id="31246"/>
    <lineage>
        <taxon>Eukaryota</taxon>
        <taxon>Metazoa</taxon>
        <taxon>Spiralia</taxon>
        <taxon>Lophotrochozoa</taxon>
        <taxon>Platyhelminthes</taxon>
        <taxon>Trematoda</taxon>
        <taxon>Digenea</taxon>
        <taxon>Strigeidida</taxon>
        <taxon>Schistosomatoidea</taxon>
        <taxon>Schistosomatidae</taxon>
        <taxon>Schistosoma</taxon>
    </lineage>
</organism>
<reference evidence="2 3" key="1">
    <citation type="submission" date="2018-11" db="EMBL/GenBank/DDBJ databases">
        <authorList>
            <consortium name="Pathogen Informatics"/>
        </authorList>
    </citation>
    <scope>NUCLEOTIDE SEQUENCE [LARGE SCALE GENOMIC DNA]</scope>
    <source>
        <strain>Denwood</strain>
        <strain evidence="3">Zambia</strain>
    </source>
</reference>
<name>A0A183PP78_9TREM</name>
<dbReference type="AlphaFoldDB" id="A0A183PP78"/>
<accession>A0A183PP78</accession>
<evidence type="ECO:0000313" key="2">
    <source>
        <dbReference type="EMBL" id="VDP70563.1"/>
    </source>
</evidence>
<gene>
    <name evidence="2" type="ORF">SMTD_LOCUS16164</name>
</gene>
<evidence type="ECO:0000256" key="1">
    <source>
        <dbReference type="SAM" id="MobiDB-lite"/>
    </source>
</evidence>
<dbReference type="EMBL" id="UZAL01036811">
    <property type="protein sequence ID" value="VDP70563.1"/>
    <property type="molecule type" value="Genomic_DNA"/>
</dbReference>
<proteinExistence type="predicted"/>
<sequence>MSTKSITSTDPNQSGSLLPAQSPVQLRKRGRPSNRKLGQFIYGEIFSWLSGNSDII</sequence>
<feature type="region of interest" description="Disordered" evidence="1">
    <location>
        <begin position="1"/>
        <end position="33"/>
    </location>
</feature>
<keyword evidence="3" id="KW-1185">Reference proteome</keyword>